<gene>
    <name evidence="2" type="ORF">L248_3153</name>
</gene>
<dbReference type="STRING" id="1231336.L248_3153"/>
<evidence type="ECO:0000256" key="1">
    <source>
        <dbReference type="SAM" id="Phobius"/>
    </source>
</evidence>
<keyword evidence="1" id="KW-0812">Transmembrane</keyword>
<keyword evidence="1" id="KW-1133">Transmembrane helix</keyword>
<dbReference type="HOGENOM" id="CLU_182885_1_0_9"/>
<feature type="transmembrane region" description="Helical" evidence="1">
    <location>
        <begin position="17"/>
        <end position="37"/>
    </location>
</feature>
<evidence type="ECO:0000313" key="2">
    <source>
        <dbReference type="EMBL" id="ERL64991.1"/>
    </source>
</evidence>
<organism evidence="2 3">
    <name type="scientific">Schleiferilactobacillus shenzhenensis LY-73</name>
    <dbReference type="NCBI Taxonomy" id="1231336"/>
    <lineage>
        <taxon>Bacteria</taxon>
        <taxon>Bacillati</taxon>
        <taxon>Bacillota</taxon>
        <taxon>Bacilli</taxon>
        <taxon>Lactobacillales</taxon>
        <taxon>Lactobacillaceae</taxon>
        <taxon>Schleiferilactobacillus</taxon>
    </lineage>
</organism>
<protein>
    <submittedName>
        <fullName evidence="2">Uncharacterized protein</fullName>
    </submittedName>
</protein>
<dbReference type="AlphaFoldDB" id="U4TJI6"/>
<feature type="transmembrane region" description="Helical" evidence="1">
    <location>
        <begin position="43"/>
        <end position="61"/>
    </location>
</feature>
<keyword evidence="1" id="KW-0472">Membrane</keyword>
<dbReference type="EMBL" id="KI271590">
    <property type="protein sequence ID" value="ERL64991.1"/>
    <property type="molecule type" value="Genomic_DNA"/>
</dbReference>
<keyword evidence="3" id="KW-1185">Reference proteome</keyword>
<sequence>MTGMWANYFRFRKDHPYLIVVLDAIGLSLIGITVEYLWHRDVIADAFWFVLFLTITSLLEVRHAHRKS</sequence>
<accession>U4TJI6</accession>
<proteinExistence type="predicted"/>
<name>U4TJI6_9LACO</name>
<evidence type="ECO:0000313" key="3">
    <source>
        <dbReference type="Proteomes" id="UP000030647"/>
    </source>
</evidence>
<dbReference type="Proteomes" id="UP000030647">
    <property type="component" value="Unassembled WGS sequence"/>
</dbReference>
<reference evidence="3" key="1">
    <citation type="journal article" date="2013" name="Genome Announc.">
        <title>Whole-Genome Sequencing of Lactobacillus shenzhenensis Strain LY-73T.</title>
        <authorList>
            <person name="Lin Z."/>
            <person name="Liu Z."/>
            <person name="Yang R."/>
            <person name="Zou Y."/>
            <person name="Wan D."/>
            <person name="Chen J."/>
            <person name="Guo M."/>
            <person name="Zhao J."/>
            <person name="Fang C."/>
            <person name="Yang R."/>
            <person name="Liu F."/>
        </authorList>
    </citation>
    <scope>NUCLEOTIDE SEQUENCE [LARGE SCALE GENOMIC DNA]</scope>
    <source>
        <strain evidence="3">LY-73</strain>
    </source>
</reference>